<evidence type="ECO:0000313" key="2">
    <source>
        <dbReference type="EMBL" id="GGY15151.1"/>
    </source>
</evidence>
<accession>A0ABQ2ZFI9</accession>
<evidence type="ECO:0000313" key="3">
    <source>
        <dbReference type="Proteomes" id="UP000600946"/>
    </source>
</evidence>
<dbReference type="RefSeq" id="WP_161245123.1">
    <property type="nucleotide sequence ID" value="NZ_BMUU01000001.1"/>
</dbReference>
<sequence>MSMPQRRRVVVGVSGSLGSVTALHRAADESHRTGATLWAVLAWEPPGGDLGHRGPACRPLLAECRRRAGERLLETIDDAFGIAGPGVAMEGLVVLGTPGPALLSVADRPDDLLVVGAGTRGWFRRALRPSTARYCLAHASCAVLAVPPSPLQDELTSVHWRNTWRMPVDLRELAD</sequence>
<dbReference type="Proteomes" id="UP000600946">
    <property type="component" value="Unassembled WGS sequence"/>
</dbReference>
<name>A0ABQ2ZFI9_9ACTN</name>
<dbReference type="Pfam" id="PF00582">
    <property type="entry name" value="Usp"/>
    <property type="match status" value="1"/>
</dbReference>
<protein>
    <recommendedName>
        <fullName evidence="1">UspA domain-containing protein</fullName>
    </recommendedName>
</protein>
<evidence type="ECO:0000259" key="1">
    <source>
        <dbReference type="Pfam" id="PF00582"/>
    </source>
</evidence>
<dbReference type="GeneID" id="96288379"/>
<dbReference type="Gene3D" id="3.40.50.12370">
    <property type="match status" value="1"/>
</dbReference>
<dbReference type="CDD" id="cd00293">
    <property type="entry name" value="USP-like"/>
    <property type="match status" value="1"/>
</dbReference>
<dbReference type="InterPro" id="IPR006016">
    <property type="entry name" value="UspA"/>
</dbReference>
<comment type="caution">
    <text evidence="2">The sequence shown here is derived from an EMBL/GenBank/DDBJ whole genome shotgun (WGS) entry which is preliminary data.</text>
</comment>
<organism evidence="2 3">
    <name type="scientific">Streptomyces xanthochromogenes</name>
    <dbReference type="NCBI Taxonomy" id="67384"/>
    <lineage>
        <taxon>Bacteria</taxon>
        <taxon>Bacillati</taxon>
        <taxon>Actinomycetota</taxon>
        <taxon>Actinomycetes</taxon>
        <taxon>Kitasatosporales</taxon>
        <taxon>Streptomycetaceae</taxon>
        <taxon>Streptomyces</taxon>
    </lineage>
</organism>
<keyword evidence="3" id="KW-1185">Reference proteome</keyword>
<dbReference type="PANTHER" id="PTHR46553">
    <property type="entry name" value="ADENINE NUCLEOTIDE ALPHA HYDROLASES-LIKE SUPERFAMILY PROTEIN"/>
    <property type="match status" value="1"/>
</dbReference>
<proteinExistence type="predicted"/>
<reference evidence="3" key="1">
    <citation type="journal article" date="2019" name="Int. J. Syst. Evol. Microbiol.">
        <title>The Global Catalogue of Microorganisms (GCM) 10K type strain sequencing project: providing services to taxonomists for standard genome sequencing and annotation.</title>
        <authorList>
            <consortium name="The Broad Institute Genomics Platform"/>
            <consortium name="The Broad Institute Genome Sequencing Center for Infectious Disease"/>
            <person name="Wu L."/>
            <person name="Ma J."/>
        </authorList>
    </citation>
    <scope>NUCLEOTIDE SEQUENCE [LARGE SCALE GENOMIC DNA]</scope>
    <source>
        <strain evidence="3">JCM 4594</strain>
    </source>
</reference>
<dbReference type="PANTHER" id="PTHR46553:SF3">
    <property type="entry name" value="ADENINE NUCLEOTIDE ALPHA HYDROLASES-LIKE SUPERFAMILY PROTEIN"/>
    <property type="match status" value="1"/>
</dbReference>
<feature type="domain" description="UspA" evidence="1">
    <location>
        <begin position="6"/>
        <end position="147"/>
    </location>
</feature>
<dbReference type="EMBL" id="BMUU01000001">
    <property type="protein sequence ID" value="GGY15151.1"/>
    <property type="molecule type" value="Genomic_DNA"/>
</dbReference>
<dbReference type="SUPFAM" id="SSF52402">
    <property type="entry name" value="Adenine nucleotide alpha hydrolases-like"/>
    <property type="match status" value="1"/>
</dbReference>
<gene>
    <name evidence="2" type="ORF">GCM10010326_03440</name>
</gene>